<protein>
    <recommendedName>
        <fullName evidence="3">Clan AA aspartic protease</fullName>
    </recommendedName>
</protein>
<dbReference type="KEGG" id="lrs:PX52LOC_01335"/>
<evidence type="ECO:0008006" key="3">
    <source>
        <dbReference type="Google" id="ProtNLM"/>
    </source>
</evidence>
<dbReference type="EMBL" id="CP042425">
    <property type="protein sequence ID" value="QEL14447.1"/>
    <property type="molecule type" value="Genomic_DNA"/>
</dbReference>
<proteinExistence type="predicted"/>
<sequence>MVTAGREPVVRLMVRGPGGDVQDVELVVDTGFTGALVLPAAVVTNLGLLWKSGGTAVLADGSTQQTDYYEAELEWLTGWVSVLAMSVGPEALLGMRLLASHRLAIEGSPGGAVEIVPWP</sequence>
<dbReference type="AlphaFoldDB" id="A0A5C1A870"/>
<reference evidence="2" key="1">
    <citation type="submission" date="2019-08" db="EMBL/GenBank/DDBJ databases">
        <title>Limnoglobus roseus gen. nov., sp. nov., a novel freshwater planctomycete with a giant genome from the family Gemmataceae.</title>
        <authorList>
            <person name="Kulichevskaya I.S."/>
            <person name="Naumoff D.G."/>
            <person name="Miroshnikov K."/>
            <person name="Ivanova A."/>
            <person name="Philippov D.A."/>
            <person name="Hakobyan A."/>
            <person name="Rijpstra I.C."/>
            <person name="Sinninghe Damste J.S."/>
            <person name="Liesack W."/>
            <person name="Dedysh S.N."/>
        </authorList>
    </citation>
    <scope>NUCLEOTIDE SEQUENCE [LARGE SCALE GENOMIC DNA]</scope>
    <source>
        <strain evidence="2">PX52</strain>
    </source>
</reference>
<gene>
    <name evidence="1" type="ORF">PX52LOC_01335</name>
</gene>
<name>A0A5C1A870_9BACT</name>
<evidence type="ECO:0000313" key="2">
    <source>
        <dbReference type="Proteomes" id="UP000324974"/>
    </source>
</evidence>
<dbReference type="Gene3D" id="2.40.70.10">
    <property type="entry name" value="Acid Proteases"/>
    <property type="match status" value="1"/>
</dbReference>
<dbReference type="InterPro" id="IPR021109">
    <property type="entry name" value="Peptidase_aspartic_dom_sf"/>
</dbReference>
<organism evidence="1 2">
    <name type="scientific">Limnoglobus roseus</name>
    <dbReference type="NCBI Taxonomy" id="2598579"/>
    <lineage>
        <taxon>Bacteria</taxon>
        <taxon>Pseudomonadati</taxon>
        <taxon>Planctomycetota</taxon>
        <taxon>Planctomycetia</taxon>
        <taxon>Gemmatales</taxon>
        <taxon>Gemmataceae</taxon>
        <taxon>Limnoglobus</taxon>
    </lineage>
</organism>
<accession>A0A5C1A870</accession>
<evidence type="ECO:0000313" key="1">
    <source>
        <dbReference type="EMBL" id="QEL14447.1"/>
    </source>
</evidence>
<dbReference type="Proteomes" id="UP000324974">
    <property type="component" value="Chromosome"/>
</dbReference>
<keyword evidence="2" id="KW-1185">Reference proteome</keyword>